<evidence type="ECO:0000256" key="1">
    <source>
        <dbReference type="SAM" id="MobiDB-lite"/>
    </source>
</evidence>
<dbReference type="AlphaFoldDB" id="A0AA41BX13"/>
<evidence type="ECO:0000313" key="4">
    <source>
        <dbReference type="Proteomes" id="UP000705283"/>
    </source>
</evidence>
<dbReference type="InterPro" id="IPR056746">
    <property type="entry name" value="SPAN_dom"/>
</dbReference>
<sequence length="409" mass="46214">MEKVSAEKILPASSLVSEDVKIVSLKDRVFIKYKDKKKNLSIEVMGSTPPIVKLSCQDVDSNMLFNNKEHCESLACNLTELSNDKQKLSGSQPGKLIGMDVFSSLKFKQFFKRGDIGNPADPLHSIKEMNVSRLEKSFNFCKTTTTDAGIKSLETFQREVTSGQSPRLNNNHFKPAAEHSHEIKENNKSHNDFKPAAEHSHEIKENNKSHNDFKPAAEHSHEIKKNNKSHNDFNPSAEHSHEINKNNKSNNDFKPAAEPSHEIKKNNKIDNDFIPISERSYDMKKDNKSNNNVIPNIIFPHSMNERALVAKVIEKKQATSPTPLLPEAKMMIDSTVKSSEPITYSFQRIPGEHSVKILPLTQVQLSLKPSSILVQNLLQQKKGSYDTSAEWLLSIDSILEDENESDYQQ</sequence>
<evidence type="ECO:0000313" key="3">
    <source>
        <dbReference type="EMBL" id="MBF6637710.1"/>
    </source>
</evidence>
<accession>A0AA41BX13</accession>
<proteinExistence type="predicted"/>
<feature type="compositionally biased region" description="Polar residues" evidence="1">
    <location>
        <begin position="158"/>
        <end position="172"/>
    </location>
</feature>
<dbReference type="Proteomes" id="UP000705283">
    <property type="component" value="Unassembled WGS sequence"/>
</dbReference>
<gene>
    <name evidence="3" type="ORF">ITX54_13680</name>
</gene>
<dbReference type="EMBL" id="JADMKS010000005">
    <property type="protein sequence ID" value="MBF6637710.1"/>
    <property type="molecule type" value="Genomic_DNA"/>
</dbReference>
<organism evidence="3 4">
    <name type="scientific">Rouxiella silvae</name>
    <dbReference type="NCBI Taxonomy" id="1646373"/>
    <lineage>
        <taxon>Bacteria</taxon>
        <taxon>Pseudomonadati</taxon>
        <taxon>Pseudomonadota</taxon>
        <taxon>Gammaproteobacteria</taxon>
        <taxon>Enterobacterales</taxon>
        <taxon>Yersiniaceae</taxon>
        <taxon>Rouxiella</taxon>
    </lineage>
</organism>
<reference evidence="3" key="1">
    <citation type="submission" date="2020-11" db="EMBL/GenBank/DDBJ databases">
        <authorList>
            <person name="Lee S.D."/>
        </authorList>
    </citation>
    <scope>NUCLEOTIDE SEQUENCE</scope>
    <source>
        <strain evidence="3">SAP-2</strain>
    </source>
</reference>
<feature type="domain" description="Surface presentation of antigen" evidence="2">
    <location>
        <begin position="340"/>
        <end position="399"/>
    </location>
</feature>
<feature type="region of interest" description="Disordered" evidence="1">
    <location>
        <begin position="158"/>
        <end position="265"/>
    </location>
</feature>
<evidence type="ECO:0000259" key="2">
    <source>
        <dbReference type="Pfam" id="PF02510"/>
    </source>
</evidence>
<protein>
    <recommendedName>
        <fullName evidence="2">Surface presentation of antigen domain-containing protein</fullName>
    </recommendedName>
</protein>
<dbReference type="RefSeq" id="WP_194978201.1">
    <property type="nucleotide sequence ID" value="NZ_JADMKS010000005.1"/>
</dbReference>
<comment type="caution">
    <text evidence="3">The sequence shown here is derived from an EMBL/GenBank/DDBJ whole genome shotgun (WGS) entry which is preliminary data.</text>
</comment>
<feature type="compositionally biased region" description="Basic and acidic residues" evidence="1">
    <location>
        <begin position="175"/>
        <end position="231"/>
    </location>
</feature>
<reference evidence="3" key="2">
    <citation type="submission" date="2022-09" db="EMBL/GenBank/DDBJ databases">
        <title>Rouxiella aceris sp. nov., isolated from tree sap and emended description of the genus Rhouxiella.</title>
        <authorList>
            <person name="Kim I.S."/>
        </authorList>
    </citation>
    <scope>NUCLEOTIDE SEQUENCE</scope>
    <source>
        <strain evidence="3">SAP-2</strain>
    </source>
</reference>
<dbReference type="Pfam" id="PF02510">
    <property type="entry name" value="SPAN"/>
    <property type="match status" value="1"/>
</dbReference>
<name>A0AA41BX13_9GAMM</name>